<accession>A0A9D1Z2A2</accession>
<dbReference type="InterPro" id="IPR004761">
    <property type="entry name" value="Spore_GerAB"/>
</dbReference>
<feature type="transmembrane region" description="Helical" evidence="8">
    <location>
        <begin position="12"/>
        <end position="33"/>
    </location>
</feature>
<evidence type="ECO:0000256" key="6">
    <source>
        <dbReference type="ARBA" id="ARBA00022989"/>
    </source>
</evidence>
<feature type="transmembrane region" description="Helical" evidence="8">
    <location>
        <begin position="267"/>
        <end position="287"/>
    </location>
</feature>
<feature type="transmembrane region" description="Helical" evidence="8">
    <location>
        <begin position="39"/>
        <end position="58"/>
    </location>
</feature>
<comment type="caution">
    <text evidence="9">The sequence shown here is derived from an EMBL/GenBank/DDBJ whole genome shotgun (WGS) entry which is preliminary data.</text>
</comment>
<evidence type="ECO:0000256" key="8">
    <source>
        <dbReference type="SAM" id="Phobius"/>
    </source>
</evidence>
<protein>
    <submittedName>
        <fullName evidence="9">Spore germination protein</fullName>
    </submittedName>
</protein>
<feature type="transmembrane region" description="Helical" evidence="8">
    <location>
        <begin position="182"/>
        <end position="205"/>
    </location>
</feature>
<sequence>MEGDQISARQLYGMLFTGLLTPAVRALPVLTAAVADKSAWLTGLLAFPPLLGAGWATYTLSKGAGGLSGGLCRAFGVTVGRTITIIYMLWALFLLSLEGRLYAGRMVTAGYRGASPAVFLLVLLGVTVWMARRKLCAFARSAEICFLVLAPILTLVVGFSLLDARPRRVLPVWTQDLPAAAAATLVPVGVLSGGVLGGFLAGQVSPREGDARLGRRWLLGTCVAITLLQLGAVAQLGARLCARVEVPFFEMARGVGMDGAFQRVESIVMAFWILSDFVWMGTLLFAIKAMAAVVAKPNWVRRTPVIAATLAFLGALFLFPDDFAARALDAWLAPAGQLVLGFAIPFAALLGEYLKRRKEERGTPPS</sequence>
<dbReference type="AlphaFoldDB" id="A0A9D1Z2A2"/>
<reference evidence="9" key="2">
    <citation type="submission" date="2021-04" db="EMBL/GenBank/DDBJ databases">
        <authorList>
            <person name="Gilroy R."/>
        </authorList>
    </citation>
    <scope>NUCLEOTIDE SEQUENCE</scope>
    <source>
        <strain evidence="9">CHK33-7979</strain>
    </source>
</reference>
<dbReference type="GO" id="GO:0009847">
    <property type="term" value="P:spore germination"/>
    <property type="evidence" value="ECO:0007669"/>
    <property type="project" value="InterPro"/>
</dbReference>
<keyword evidence="7 8" id="KW-0472">Membrane</keyword>
<dbReference type="Pfam" id="PF03845">
    <property type="entry name" value="Spore_permease"/>
    <property type="match status" value="1"/>
</dbReference>
<feature type="transmembrane region" description="Helical" evidence="8">
    <location>
        <begin position="113"/>
        <end position="132"/>
    </location>
</feature>
<feature type="transmembrane region" description="Helical" evidence="8">
    <location>
        <begin position="217"/>
        <end position="238"/>
    </location>
</feature>
<dbReference type="EMBL" id="DXCX01000015">
    <property type="protein sequence ID" value="HIY72602.1"/>
    <property type="molecule type" value="Genomic_DNA"/>
</dbReference>
<evidence type="ECO:0000256" key="2">
    <source>
        <dbReference type="ARBA" id="ARBA00007998"/>
    </source>
</evidence>
<keyword evidence="6 8" id="KW-1133">Transmembrane helix</keyword>
<keyword evidence="3" id="KW-0813">Transport</keyword>
<evidence type="ECO:0000256" key="5">
    <source>
        <dbReference type="ARBA" id="ARBA00022692"/>
    </source>
</evidence>
<evidence type="ECO:0000256" key="4">
    <source>
        <dbReference type="ARBA" id="ARBA00022544"/>
    </source>
</evidence>
<dbReference type="PANTHER" id="PTHR34975:SF2">
    <property type="entry name" value="SPORE GERMINATION PROTEIN A2"/>
    <property type="match status" value="1"/>
</dbReference>
<proteinExistence type="inferred from homology"/>
<keyword evidence="4" id="KW-0309">Germination</keyword>
<evidence type="ECO:0000256" key="7">
    <source>
        <dbReference type="ARBA" id="ARBA00023136"/>
    </source>
</evidence>
<evidence type="ECO:0000313" key="9">
    <source>
        <dbReference type="EMBL" id="HIY72602.1"/>
    </source>
</evidence>
<gene>
    <name evidence="9" type="ORF">H9826_01325</name>
</gene>
<comment type="subcellular location">
    <subcellularLocation>
        <location evidence="1">Membrane</location>
        <topology evidence="1">Multi-pass membrane protein</topology>
    </subcellularLocation>
</comment>
<organism evidence="9 10">
    <name type="scientific">Candidatus Intestinimonas merdavium</name>
    <dbReference type="NCBI Taxonomy" id="2838622"/>
    <lineage>
        <taxon>Bacteria</taxon>
        <taxon>Bacillati</taxon>
        <taxon>Bacillota</taxon>
        <taxon>Clostridia</taxon>
        <taxon>Eubacteriales</taxon>
        <taxon>Intestinimonas</taxon>
    </lineage>
</organism>
<reference evidence="9" key="1">
    <citation type="journal article" date="2021" name="PeerJ">
        <title>Extensive microbial diversity within the chicken gut microbiome revealed by metagenomics and culture.</title>
        <authorList>
            <person name="Gilroy R."/>
            <person name="Ravi A."/>
            <person name="Getino M."/>
            <person name="Pursley I."/>
            <person name="Horton D.L."/>
            <person name="Alikhan N.F."/>
            <person name="Baker D."/>
            <person name="Gharbi K."/>
            <person name="Hall N."/>
            <person name="Watson M."/>
            <person name="Adriaenssens E.M."/>
            <person name="Foster-Nyarko E."/>
            <person name="Jarju S."/>
            <person name="Secka A."/>
            <person name="Antonio M."/>
            <person name="Oren A."/>
            <person name="Chaudhuri R.R."/>
            <person name="La Ragione R."/>
            <person name="Hildebrand F."/>
            <person name="Pallen M.J."/>
        </authorList>
    </citation>
    <scope>NUCLEOTIDE SEQUENCE</scope>
    <source>
        <strain evidence="9">CHK33-7979</strain>
    </source>
</reference>
<comment type="similarity">
    <text evidence="2">Belongs to the amino acid-polyamine-organocation (APC) superfamily. Spore germination protein (SGP) (TC 2.A.3.9) family.</text>
</comment>
<feature type="transmembrane region" description="Helical" evidence="8">
    <location>
        <begin position="331"/>
        <end position="351"/>
    </location>
</feature>
<feature type="transmembrane region" description="Helical" evidence="8">
    <location>
        <begin position="70"/>
        <end position="93"/>
    </location>
</feature>
<evidence type="ECO:0000313" key="10">
    <source>
        <dbReference type="Proteomes" id="UP000886824"/>
    </source>
</evidence>
<evidence type="ECO:0000256" key="3">
    <source>
        <dbReference type="ARBA" id="ARBA00022448"/>
    </source>
</evidence>
<dbReference type="GO" id="GO:0016020">
    <property type="term" value="C:membrane"/>
    <property type="evidence" value="ECO:0007669"/>
    <property type="project" value="UniProtKB-SubCell"/>
</dbReference>
<evidence type="ECO:0000256" key="1">
    <source>
        <dbReference type="ARBA" id="ARBA00004141"/>
    </source>
</evidence>
<feature type="transmembrane region" description="Helical" evidence="8">
    <location>
        <begin position="299"/>
        <end position="319"/>
    </location>
</feature>
<name>A0A9D1Z2A2_9FIRM</name>
<feature type="transmembrane region" description="Helical" evidence="8">
    <location>
        <begin position="144"/>
        <end position="162"/>
    </location>
</feature>
<dbReference type="PANTHER" id="PTHR34975">
    <property type="entry name" value="SPORE GERMINATION PROTEIN A2"/>
    <property type="match status" value="1"/>
</dbReference>
<dbReference type="Proteomes" id="UP000886824">
    <property type="component" value="Unassembled WGS sequence"/>
</dbReference>
<keyword evidence="5 8" id="KW-0812">Transmembrane</keyword>